<organism evidence="3 4">
    <name type="scientific">Flaviaesturariibacter aridisoli</name>
    <dbReference type="NCBI Taxonomy" id="2545761"/>
    <lineage>
        <taxon>Bacteria</taxon>
        <taxon>Pseudomonadati</taxon>
        <taxon>Bacteroidota</taxon>
        <taxon>Chitinophagia</taxon>
        <taxon>Chitinophagales</taxon>
        <taxon>Chitinophagaceae</taxon>
        <taxon>Flaviaestuariibacter</taxon>
    </lineage>
</organism>
<evidence type="ECO:0000313" key="3">
    <source>
        <dbReference type="EMBL" id="TCZ73733.1"/>
    </source>
</evidence>
<evidence type="ECO:0008006" key="5">
    <source>
        <dbReference type="Google" id="ProtNLM"/>
    </source>
</evidence>
<accession>A0A4R4E4F9</accession>
<comment type="caution">
    <text evidence="3">The sequence shown here is derived from an EMBL/GenBank/DDBJ whole genome shotgun (WGS) entry which is preliminary data.</text>
</comment>
<keyword evidence="2" id="KW-0812">Transmembrane</keyword>
<protein>
    <recommendedName>
        <fullName evidence="5">MATE family efflux transporter</fullName>
    </recommendedName>
</protein>
<dbReference type="PANTHER" id="PTHR43298">
    <property type="entry name" value="MULTIDRUG RESISTANCE PROTEIN NORM-RELATED"/>
    <property type="match status" value="1"/>
</dbReference>
<keyword evidence="4" id="KW-1185">Reference proteome</keyword>
<dbReference type="InterPro" id="IPR050222">
    <property type="entry name" value="MATE_MdtK"/>
</dbReference>
<sequence length="144" mass="15003">MARTAAPSAPHNLLDGPIAPALLRLAVPIVLANVLQLVMIPAMGLSMAISTLVGQNIDAGLTERAAHAARLGARMGFAGMTAFGLVVLAFAPQFATFFVPQDHAVIDEAARFLRTMAPAWGFLACNCASRVCSGPPGIWSSRCC</sequence>
<evidence type="ECO:0000313" key="4">
    <source>
        <dbReference type="Proteomes" id="UP000295164"/>
    </source>
</evidence>
<evidence type="ECO:0000256" key="2">
    <source>
        <dbReference type="SAM" id="Phobius"/>
    </source>
</evidence>
<dbReference type="OrthoDB" id="9811110at2"/>
<dbReference type="GO" id="GO:0042910">
    <property type="term" value="F:xenobiotic transmembrane transporter activity"/>
    <property type="evidence" value="ECO:0007669"/>
    <property type="project" value="InterPro"/>
</dbReference>
<feature type="transmembrane region" description="Helical" evidence="2">
    <location>
        <begin position="25"/>
        <end position="50"/>
    </location>
</feature>
<keyword evidence="1" id="KW-0813">Transport</keyword>
<dbReference type="RefSeq" id="WP_131851138.1">
    <property type="nucleotide sequence ID" value="NZ_SKFH01000005.1"/>
</dbReference>
<evidence type="ECO:0000256" key="1">
    <source>
        <dbReference type="ARBA" id="ARBA00022448"/>
    </source>
</evidence>
<dbReference type="InterPro" id="IPR002528">
    <property type="entry name" value="MATE_fam"/>
</dbReference>
<keyword evidence="2" id="KW-0472">Membrane</keyword>
<feature type="transmembrane region" description="Helical" evidence="2">
    <location>
        <begin position="71"/>
        <end position="91"/>
    </location>
</feature>
<dbReference type="Proteomes" id="UP000295164">
    <property type="component" value="Unassembled WGS sequence"/>
</dbReference>
<dbReference type="GO" id="GO:0005886">
    <property type="term" value="C:plasma membrane"/>
    <property type="evidence" value="ECO:0007669"/>
    <property type="project" value="TreeGrafter"/>
</dbReference>
<keyword evidence="2" id="KW-1133">Transmembrane helix</keyword>
<reference evidence="3 4" key="1">
    <citation type="submission" date="2019-03" db="EMBL/GenBank/DDBJ databases">
        <authorList>
            <person name="Kim M.K.M."/>
        </authorList>
    </citation>
    <scope>NUCLEOTIDE SEQUENCE [LARGE SCALE GENOMIC DNA]</scope>
    <source>
        <strain evidence="3 4">17J68-15</strain>
    </source>
</reference>
<dbReference type="PANTHER" id="PTHR43298:SF2">
    <property type="entry name" value="FMN_FAD EXPORTER YEEO-RELATED"/>
    <property type="match status" value="1"/>
</dbReference>
<proteinExistence type="predicted"/>
<dbReference type="GO" id="GO:0015297">
    <property type="term" value="F:antiporter activity"/>
    <property type="evidence" value="ECO:0007669"/>
    <property type="project" value="InterPro"/>
</dbReference>
<dbReference type="Pfam" id="PF01554">
    <property type="entry name" value="MatE"/>
    <property type="match status" value="1"/>
</dbReference>
<gene>
    <name evidence="3" type="ORF">E0486_05470</name>
</gene>
<dbReference type="AlphaFoldDB" id="A0A4R4E4F9"/>
<name>A0A4R4E4F9_9BACT</name>
<dbReference type="EMBL" id="SKFH01000005">
    <property type="protein sequence ID" value="TCZ73733.1"/>
    <property type="molecule type" value="Genomic_DNA"/>
</dbReference>